<dbReference type="OrthoDB" id="257751at2"/>
<dbReference type="CDD" id="cd05013">
    <property type="entry name" value="SIS_RpiR"/>
    <property type="match status" value="1"/>
</dbReference>
<dbReference type="SUPFAM" id="SSF53697">
    <property type="entry name" value="SIS domain"/>
    <property type="match status" value="1"/>
</dbReference>
<evidence type="ECO:0000259" key="4">
    <source>
        <dbReference type="PROSITE" id="PS51071"/>
    </source>
</evidence>
<dbReference type="PANTHER" id="PTHR30514:SF1">
    <property type="entry name" value="HTH-TYPE TRANSCRIPTIONAL REGULATOR HEXR-RELATED"/>
    <property type="match status" value="1"/>
</dbReference>
<dbReference type="PROSITE" id="PS51071">
    <property type="entry name" value="HTH_RPIR"/>
    <property type="match status" value="1"/>
</dbReference>
<keyword evidence="3" id="KW-0804">Transcription</keyword>
<dbReference type="InterPro" id="IPR000281">
    <property type="entry name" value="HTH_RpiR"/>
</dbReference>
<keyword evidence="1" id="KW-0805">Transcription regulation</keyword>
<evidence type="ECO:0000259" key="5">
    <source>
        <dbReference type="PROSITE" id="PS51464"/>
    </source>
</evidence>
<dbReference type="InterPro" id="IPR001347">
    <property type="entry name" value="SIS_dom"/>
</dbReference>
<feature type="domain" description="SIS" evidence="5">
    <location>
        <begin position="119"/>
        <end position="258"/>
    </location>
</feature>
<proteinExistence type="predicted"/>
<evidence type="ECO:0000256" key="1">
    <source>
        <dbReference type="ARBA" id="ARBA00023015"/>
    </source>
</evidence>
<evidence type="ECO:0000313" key="7">
    <source>
        <dbReference type="Proteomes" id="UP000295765"/>
    </source>
</evidence>
<dbReference type="RefSeq" id="WP_132541623.1">
    <property type="nucleotide sequence ID" value="NZ_SLWY01000008.1"/>
</dbReference>
<name>A0A4R2LPV0_9GAMM</name>
<reference evidence="6 7" key="1">
    <citation type="submission" date="2019-03" db="EMBL/GenBank/DDBJ databases">
        <title>Genomic Encyclopedia of Type Strains, Phase IV (KMG-IV): sequencing the most valuable type-strain genomes for metagenomic binning, comparative biology and taxonomic classification.</title>
        <authorList>
            <person name="Goeker M."/>
        </authorList>
    </citation>
    <scope>NUCLEOTIDE SEQUENCE [LARGE SCALE GENOMIC DNA]</scope>
    <source>
        <strain evidence="6 7">DSM 25287</strain>
    </source>
</reference>
<dbReference type="Pfam" id="PF01380">
    <property type="entry name" value="SIS"/>
    <property type="match status" value="1"/>
</dbReference>
<organism evidence="6 7">
    <name type="scientific">Plasticicumulans lactativorans</name>
    <dbReference type="NCBI Taxonomy" id="1133106"/>
    <lineage>
        <taxon>Bacteria</taxon>
        <taxon>Pseudomonadati</taxon>
        <taxon>Pseudomonadota</taxon>
        <taxon>Gammaproteobacteria</taxon>
        <taxon>Candidatus Competibacteraceae</taxon>
        <taxon>Plasticicumulans</taxon>
    </lineage>
</organism>
<dbReference type="GO" id="GO:0003677">
    <property type="term" value="F:DNA binding"/>
    <property type="evidence" value="ECO:0007669"/>
    <property type="project" value="UniProtKB-KW"/>
</dbReference>
<protein>
    <submittedName>
        <fullName evidence="6">RpiR family transcriptional regulator</fullName>
    </submittedName>
</protein>
<sequence length="277" mass="29489">MLNQIETLKPRMRKSERKVADCVLAQPDTVISDSIAALAARAQVSEPTVIRFCRALGCDGYQDFKLRLAQSLASGVRFVHSVVAPDDAPRQVVAKVFDSAVASLLRTRAQLDTAAIERAIDLLASARKIEFYGHGASGIVALDAQHKFFRLAVPTVAYIDAHVHSMSAAILEPGDVVVAISHSGRSKDLIASVQVARAAGAAVVAIAAAGSPLAELAHATISPAVDEDTSTYIPMSSRIVDLVIVDVLAIGVALRRGPDLVRRLEKTKTTLMEKHLS</sequence>
<dbReference type="InterPro" id="IPR036388">
    <property type="entry name" value="WH-like_DNA-bd_sf"/>
</dbReference>
<keyword evidence="2" id="KW-0238">DNA-binding</keyword>
<dbReference type="Pfam" id="PF01418">
    <property type="entry name" value="HTH_6"/>
    <property type="match status" value="1"/>
</dbReference>
<dbReference type="Gene3D" id="3.40.50.10490">
    <property type="entry name" value="Glucose-6-phosphate isomerase like protein, domain 1"/>
    <property type="match status" value="1"/>
</dbReference>
<dbReference type="NCBIfam" id="NF008451">
    <property type="entry name" value="PRK11302.1"/>
    <property type="match status" value="1"/>
</dbReference>
<dbReference type="InterPro" id="IPR046348">
    <property type="entry name" value="SIS_dom_sf"/>
</dbReference>
<keyword evidence="7" id="KW-1185">Reference proteome</keyword>
<dbReference type="InterPro" id="IPR047640">
    <property type="entry name" value="RpiR-like"/>
</dbReference>
<evidence type="ECO:0000256" key="3">
    <source>
        <dbReference type="ARBA" id="ARBA00023163"/>
    </source>
</evidence>
<dbReference type="Gene3D" id="1.10.10.10">
    <property type="entry name" value="Winged helix-like DNA-binding domain superfamily/Winged helix DNA-binding domain"/>
    <property type="match status" value="1"/>
</dbReference>
<dbReference type="InterPro" id="IPR009057">
    <property type="entry name" value="Homeodomain-like_sf"/>
</dbReference>
<feature type="domain" description="HTH rpiR-type" evidence="4">
    <location>
        <begin position="1"/>
        <end position="75"/>
    </location>
</feature>
<dbReference type="PANTHER" id="PTHR30514">
    <property type="entry name" value="GLUCOKINASE"/>
    <property type="match status" value="1"/>
</dbReference>
<comment type="caution">
    <text evidence="6">The sequence shown here is derived from an EMBL/GenBank/DDBJ whole genome shotgun (WGS) entry which is preliminary data.</text>
</comment>
<dbReference type="GO" id="GO:0097367">
    <property type="term" value="F:carbohydrate derivative binding"/>
    <property type="evidence" value="ECO:0007669"/>
    <property type="project" value="InterPro"/>
</dbReference>
<gene>
    <name evidence="6" type="ORF">EV699_108188</name>
</gene>
<dbReference type="EMBL" id="SLWY01000008">
    <property type="protein sequence ID" value="TCO81555.1"/>
    <property type="molecule type" value="Genomic_DNA"/>
</dbReference>
<dbReference type="AlphaFoldDB" id="A0A4R2LPV0"/>
<dbReference type="GO" id="GO:1901135">
    <property type="term" value="P:carbohydrate derivative metabolic process"/>
    <property type="evidence" value="ECO:0007669"/>
    <property type="project" value="InterPro"/>
</dbReference>
<dbReference type="PROSITE" id="PS51464">
    <property type="entry name" value="SIS"/>
    <property type="match status" value="1"/>
</dbReference>
<accession>A0A4R2LPV0</accession>
<dbReference type="GO" id="GO:0003700">
    <property type="term" value="F:DNA-binding transcription factor activity"/>
    <property type="evidence" value="ECO:0007669"/>
    <property type="project" value="InterPro"/>
</dbReference>
<evidence type="ECO:0000313" key="6">
    <source>
        <dbReference type="EMBL" id="TCO81555.1"/>
    </source>
</evidence>
<dbReference type="FunFam" id="1.10.10.10:FF:000060">
    <property type="entry name" value="DNA-binding transcriptional regulator HexR"/>
    <property type="match status" value="1"/>
</dbReference>
<dbReference type="Proteomes" id="UP000295765">
    <property type="component" value="Unassembled WGS sequence"/>
</dbReference>
<dbReference type="SUPFAM" id="SSF46689">
    <property type="entry name" value="Homeodomain-like"/>
    <property type="match status" value="1"/>
</dbReference>
<evidence type="ECO:0000256" key="2">
    <source>
        <dbReference type="ARBA" id="ARBA00023125"/>
    </source>
</evidence>
<dbReference type="InterPro" id="IPR035472">
    <property type="entry name" value="RpiR-like_SIS"/>
</dbReference>